<dbReference type="InterPro" id="IPR023606">
    <property type="entry name" value="CoA-Trfase_III_dom_1_sf"/>
</dbReference>
<sequence>MSTEPAAGVAMEQVLKGLRVLDLTQNVAGPYCTQILGDMGAEIIKVERPGSGDDTRAWMPPAWGEQSPVYLAFNRNKKSICIDLDAPEGQEAVARLARSADIVVHSMKPGSAESRGLGFESLRQDNRKLVYCAISAFGQSGPMSGLPGYDPLMQAFTGVMSVTGNDGEAPVRVSVSLIDMGSGMWAAMGILAALRELERTGEGSCVNTSLLETGIAWMSVFIANFRASGTLPRKLGSAMTMLAPYELFAAADGWVFIAAGNDRLFTQVCKALGIDHAASDPKFAKNADRVKHRVELHRIIEDAMVQMPAAEAVRRLRACGAPCSILNDVGQMLTDEQVVSAGIVQPLQVSEGDDHRVVGIPFTLNGRRKTEHVAPPTLGAHTHALLAEAGYDDAAIRRMIEHRFVG</sequence>
<dbReference type="PANTHER" id="PTHR48207:SF3">
    <property type="entry name" value="SUCCINATE--HYDROXYMETHYLGLUTARATE COA-TRANSFERASE"/>
    <property type="match status" value="1"/>
</dbReference>
<dbReference type="EMBL" id="SOBT01000008">
    <property type="protein sequence ID" value="TDU31896.1"/>
    <property type="molecule type" value="Genomic_DNA"/>
</dbReference>
<organism evidence="2 3">
    <name type="scientific">Panacagrimonas perspica</name>
    <dbReference type="NCBI Taxonomy" id="381431"/>
    <lineage>
        <taxon>Bacteria</taxon>
        <taxon>Pseudomonadati</taxon>
        <taxon>Pseudomonadota</taxon>
        <taxon>Gammaproteobacteria</taxon>
        <taxon>Nevskiales</taxon>
        <taxon>Nevskiaceae</taxon>
        <taxon>Panacagrimonas</taxon>
    </lineage>
</organism>
<dbReference type="Gene3D" id="3.40.50.10540">
    <property type="entry name" value="Crotonobetainyl-coa:carnitine coa-transferase, domain 1"/>
    <property type="match status" value="1"/>
</dbReference>
<accession>A0A4V6Q4D6</accession>
<dbReference type="InterPro" id="IPR044855">
    <property type="entry name" value="CoA-Trfase_III_dom3_sf"/>
</dbReference>
<name>A0A4V6Q4D6_9GAMM</name>
<dbReference type="Pfam" id="PF02515">
    <property type="entry name" value="CoA_transf_3"/>
    <property type="match status" value="1"/>
</dbReference>
<dbReference type="PANTHER" id="PTHR48207">
    <property type="entry name" value="SUCCINATE--HYDROXYMETHYLGLUTARATE COA-TRANSFERASE"/>
    <property type="match status" value="1"/>
</dbReference>
<gene>
    <name evidence="2" type="ORF">DFR24_1280</name>
</gene>
<comment type="caution">
    <text evidence="2">The sequence shown here is derived from an EMBL/GenBank/DDBJ whole genome shotgun (WGS) entry which is preliminary data.</text>
</comment>
<dbReference type="InterPro" id="IPR003673">
    <property type="entry name" value="CoA-Trfase_fam_III"/>
</dbReference>
<dbReference type="Proteomes" id="UP000295341">
    <property type="component" value="Unassembled WGS sequence"/>
</dbReference>
<dbReference type="RefSeq" id="WP_162851076.1">
    <property type="nucleotide sequence ID" value="NZ_MWIN01000006.1"/>
</dbReference>
<dbReference type="SUPFAM" id="SSF89796">
    <property type="entry name" value="CoA-transferase family III (CaiB/BaiF)"/>
    <property type="match status" value="1"/>
</dbReference>
<evidence type="ECO:0000313" key="3">
    <source>
        <dbReference type="Proteomes" id="UP000295341"/>
    </source>
</evidence>
<dbReference type="InterPro" id="IPR050483">
    <property type="entry name" value="CoA-transferase_III_domain"/>
</dbReference>
<keyword evidence="1 2" id="KW-0808">Transferase</keyword>
<dbReference type="Gene3D" id="3.30.1540.10">
    <property type="entry name" value="formyl-coa transferase, domain 3"/>
    <property type="match status" value="1"/>
</dbReference>
<dbReference type="GO" id="GO:0008410">
    <property type="term" value="F:CoA-transferase activity"/>
    <property type="evidence" value="ECO:0007669"/>
    <property type="project" value="TreeGrafter"/>
</dbReference>
<evidence type="ECO:0000313" key="2">
    <source>
        <dbReference type="EMBL" id="TDU31896.1"/>
    </source>
</evidence>
<evidence type="ECO:0000256" key="1">
    <source>
        <dbReference type="ARBA" id="ARBA00022679"/>
    </source>
</evidence>
<protein>
    <submittedName>
        <fullName evidence="2">Formyl-CoA transferase/CoA:oxalate CoA-transferase</fullName>
    </submittedName>
</protein>
<proteinExistence type="predicted"/>
<reference evidence="2 3" key="1">
    <citation type="submission" date="2019-03" db="EMBL/GenBank/DDBJ databases">
        <title>Genomic Encyclopedia of Type Strains, Phase IV (KMG-IV): sequencing the most valuable type-strain genomes for metagenomic binning, comparative biology and taxonomic classification.</title>
        <authorList>
            <person name="Goeker M."/>
        </authorList>
    </citation>
    <scope>NUCLEOTIDE SEQUENCE [LARGE SCALE GENOMIC DNA]</scope>
    <source>
        <strain evidence="2 3">DSM 26377</strain>
    </source>
</reference>
<dbReference type="AlphaFoldDB" id="A0A4V6Q4D6"/>
<keyword evidence="3" id="KW-1185">Reference proteome</keyword>